<evidence type="ECO:0000256" key="1">
    <source>
        <dbReference type="SAM" id="MobiDB-lite"/>
    </source>
</evidence>
<dbReference type="OrthoDB" id="9922773at2759"/>
<protein>
    <submittedName>
        <fullName evidence="2">Uncharacterized protein</fullName>
    </submittedName>
</protein>
<comment type="caution">
    <text evidence="2">The sequence shown here is derived from an EMBL/GenBank/DDBJ whole genome shotgun (WGS) entry which is preliminary data.</text>
</comment>
<feature type="region of interest" description="Disordered" evidence="1">
    <location>
        <begin position="38"/>
        <end position="119"/>
    </location>
</feature>
<organism evidence="2 3">
    <name type="scientific">Lyophyllum shimeji</name>
    <name type="common">Hon-shimeji</name>
    <name type="synonym">Tricholoma shimeji</name>
    <dbReference type="NCBI Taxonomy" id="47721"/>
    <lineage>
        <taxon>Eukaryota</taxon>
        <taxon>Fungi</taxon>
        <taxon>Dikarya</taxon>
        <taxon>Basidiomycota</taxon>
        <taxon>Agaricomycotina</taxon>
        <taxon>Agaricomycetes</taxon>
        <taxon>Agaricomycetidae</taxon>
        <taxon>Agaricales</taxon>
        <taxon>Tricholomatineae</taxon>
        <taxon>Lyophyllaceae</taxon>
        <taxon>Lyophyllum</taxon>
    </lineage>
</organism>
<gene>
    <name evidence="2" type="ORF">LshimejAT787_0900810</name>
</gene>
<evidence type="ECO:0000313" key="2">
    <source>
        <dbReference type="EMBL" id="GLB40866.1"/>
    </source>
</evidence>
<proteinExistence type="predicted"/>
<keyword evidence="3" id="KW-1185">Reference proteome</keyword>
<sequence length="318" mass="35647">MSLFDNDFTPKASALVQLRDHQVAQETSRHSTLTILAHYPRTRRNSTPCRSTPRQGITQSHVESNLRLQIPTPMPLHNRPSHHRRADRPPLPLPSLRNPDPLPENDSRHPPRARSASSDSLGTIQVFLRLIPLQYRLYTSASVEVAQSYNNLGEALLAQDKPESAEEVLFSASGEGGDGKLVEARTFRMRGQSDDTVICGHAKCPSQRTMKLSDVNERGGCRCAFYCSTACRISDWKIPQVYFWRIALNEERIPDNPLRGPLSAQEVERKERPHPLTCDRLFRSPLLTSATTHVHLINCPCTSTTACISNHPVAPILQ</sequence>
<evidence type="ECO:0000313" key="3">
    <source>
        <dbReference type="Proteomes" id="UP001063166"/>
    </source>
</evidence>
<dbReference type="Proteomes" id="UP001063166">
    <property type="component" value="Unassembled WGS sequence"/>
</dbReference>
<feature type="compositionally biased region" description="Polar residues" evidence="1">
    <location>
        <begin position="45"/>
        <end position="67"/>
    </location>
</feature>
<name>A0A9P3PSE1_LYOSH</name>
<dbReference type="EMBL" id="BRPK01000009">
    <property type="protein sequence ID" value="GLB40866.1"/>
    <property type="molecule type" value="Genomic_DNA"/>
</dbReference>
<dbReference type="AlphaFoldDB" id="A0A9P3PSE1"/>
<accession>A0A9P3PSE1</accession>
<reference evidence="2" key="1">
    <citation type="submission" date="2022-07" db="EMBL/GenBank/DDBJ databases">
        <title>The genome of Lyophyllum shimeji provides insight into the initial evolution of ectomycorrhizal fungal genome.</title>
        <authorList>
            <person name="Kobayashi Y."/>
            <person name="Shibata T."/>
            <person name="Hirakawa H."/>
            <person name="Shigenobu S."/>
            <person name="Nishiyama T."/>
            <person name="Yamada A."/>
            <person name="Hasebe M."/>
            <person name="Kawaguchi M."/>
        </authorList>
    </citation>
    <scope>NUCLEOTIDE SEQUENCE</scope>
    <source>
        <strain evidence="2">AT787</strain>
    </source>
</reference>